<sequence length="84" mass="9866">MLNYYGRFITDLTTLTDLFRDLTKRLVTWTWRVDQKRYFHDAMSALSADTTLAFFNPQQMIIIAVDASLKRLWGVLTEQQDCGE</sequence>
<dbReference type="InterPro" id="IPR043128">
    <property type="entry name" value="Rev_trsase/Diguanyl_cyclase"/>
</dbReference>
<reference evidence="1" key="1">
    <citation type="journal article" date="2022" name="bioRxiv">
        <title>Sequencing and chromosome-scale assembly of the giantPleurodeles waltlgenome.</title>
        <authorList>
            <person name="Brown T."/>
            <person name="Elewa A."/>
            <person name="Iarovenko S."/>
            <person name="Subramanian E."/>
            <person name="Araus A.J."/>
            <person name="Petzold A."/>
            <person name="Susuki M."/>
            <person name="Suzuki K.-i.T."/>
            <person name="Hayashi T."/>
            <person name="Toyoda A."/>
            <person name="Oliveira C."/>
            <person name="Osipova E."/>
            <person name="Leigh N.D."/>
            <person name="Simon A."/>
            <person name="Yun M.H."/>
        </authorList>
    </citation>
    <scope>NUCLEOTIDE SEQUENCE</scope>
    <source>
        <strain evidence="1">20211129_DDA</strain>
        <tissue evidence="1">Liver</tissue>
    </source>
</reference>
<dbReference type="PANTHER" id="PTHR37984:SF9">
    <property type="entry name" value="INTEGRASE CATALYTIC DOMAIN-CONTAINING PROTEIN"/>
    <property type="match status" value="1"/>
</dbReference>
<dbReference type="Gene3D" id="3.30.70.270">
    <property type="match status" value="1"/>
</dbReference>
<dbReference type="Proteomes" id="UP001066276">
    <property type="component" value="Chromosome 2_1"/>
</dbReference>
<dbReference type="PANTHER" id="PTHR37984">
    <property type="entry name" value="PROTEIN CBG26694"/>
    <property type="match status" value="1"/>
</dbReference>
<dbReference type="SUPFAM" id="SSF56672">
    <property type="entry name" value="DNA/RNA polymerases"/>
    <property type="match status" value="1"/>
</dbReference>
<organism evidence="1 2">
    <name type="scientific">Pleurodeles waltl</name>
    <name type="common">Iberian ribbed newt</name>
    <dbReference type="NCBI Taxonomy" id="8319"/>
    <lineage>
        <taxon>Eukaryota</taxon>
        <taxon>Metazoa</taxon>
        <taxon>Chordata</taxon>
        <taxon>Craniata</taxon>
        <taxon>Vertebrata</taxon>
        <taxon>Euteleostomi</taxon>
        <taxon>Amphibia</taxon>
        <taxon>Batrachia</taxon>
        <taxon>Caudata</taxon>
        <taxon>Salamandroidea</taxon>
        <taxon>Salamandridae</taxon>
        <taxon>Pleurodelinae</taxon>
        <taxon>Pleurodeles</taxon>
    </lineage>
</organism>
<accession>A0AAV7VMW6</accession>
<dbReference type="AlphaFoldDB" id="A0AAV7VMW6"/>
<gene>
    <name evidence="1" type="ORF">NDU88_005854</name>
</gene>
<dbReference type="InterPro" id="IPR043502">
    <property type="entry name" value="DNA/RNA_pol_sf"/>
</dbReference>
<evidence type="ECO:0000313" key="1">
    <source>
        <dbReference type="EMBL" id="KAJ1202051.1"/>
    </source>
</evidence>
<proteinExistence type="predicted"/>
<name>A0AAV7VMW6_PLEWA</name>
<evidence type="ECO:0000313" key="2">
    <source>
        <dbReference type="Proteomes" id="UP001066276"/>
    </source>
</evidence>
<dbReference type="EMBL" id="JANPWB010000003">
    <property type="protein sequence ID" value="KAJ1202051.1"/>
    <property type="molecule type" value="Genomic_DNA"/>
</dbReference>
<comment type="caution">
    <text evidence="1">The sequence shown here is derived from an EMBL/GenBank/DDBJ whole genome shotgun (WGS) entry which is preliminary data.</text>
</comment>
<keyword evidence="2" id="KW-1185">Reference proteome</keyword>
<protein>
    <submittedName>
        <fullName evidence="1">Uncharacterized protein</fullName>
    </submittedName>
</protein>
<dbReference type="InterPro" id="IPR050951">
    <property type="entry name" value="Retrovirus_Pol_polyprotein"/>
</dbReference>